<feature type="transmembrane region" description="Helical" evidence="1">
    <location>
        <begin position="6"/>
        <end position="25"/>
    </location>
</feature>
<gene>
    <name evidence="2" type="ordered locus">Msil_2629</name>
</gene>
<evidence type="ECO:0000313" key="3">
    <source>
        <dbReference type="Proteomes" id="UP000002257"/>
    </source>
</evidence>
<keyword evidence="1" id="KW-0472">Membrane</keyword>
<keyword evidence="1" id="KW-0812">Transmembrane</keyword>
<keyword evidence="3" id="KW-1185">Reference proteome</keyword>
<dbReference type="HOGENOM" id="CLU_209219_1_0_5"/>
<dbReference type="EMBL" id="CP001280">
    <property type="protein sequence ID" value="ACK51552.1"/>
    <property type="molecule type" value="Genomic_DNA"/>
</dbReference>
<name>B8EQ62_METSB</name>
<evidence type="ECO:0000256" key="1">
    <source>
        <dbReference type="SAM" id="Phobius"/>
    </source>
</evidence>
<dbReference type="KEGG" id="msl:Msil_2629"/>
<dbReference type="eggNOG" id="ENOG5033GCE">
    <property type="taxonomic scope" value="Bacteria"/>
</dbReference>
<dbReference type="RefSeq" id="WP_012591621.1">
    <property type="nucleotide sequence ID" value="NC_011666.1"/>
</dbReference>
<evidence type="ECO:0000313" key="2">
    <source>
        <dbReference type="EMBL" id="ACK51552.1"/>
    </source>
</evidence>
<proteinExistence type="predicted"/>
<dbReference type="AlphaFoldDB" id="B8EQ62"/>
<sequence length="57" mass="6431">MIALFNIAAWGLSGLLTAWMLFDLIRVNKRYEEDYLLSSQEGEIVDTLVAEQAEGLL</sequence>
<accession>B8EQ62</accession>
<keyword evidence="1" id="KW-1133">Transmembrane helix</keyword>
<dbReference type="Proteomes" id="UP000002257">
    <property type="component" value="Chromosome"/>
</dbReference>
<protein>
    <submittedName>
        <fullName evidence="2">Uncharacterized protein</fullName>
    </submittedName>
</protein>
<dbReference type="STRING" id="395965.Msil_2629"/>
<reference evidence="2 3" key="1">
    <citation type="journal article" date="2010" name="J. Bacteriol.">
        <title>Complete genome sequence of the aerobic facultative methanotroph Methylocella silvestris BL2.</title>
        <authorList>
            <person name="Chen Y."/>
            <person name="Crombie A."/>
            <person name="Rahman M.T."/>
            <person name="Dedysh S.N."/>
            <person name="Liesack W."/>
            <person name="Stott M.B."/>
            <person name="Alam M."/>
            <person name="Theisen A.R."/>
            <person name="Murrell J.C."/>
            <person name="Dunfield P.F."/>
        </authorList>
    </citation>
    <scope>NUCLEOTIDE SEQUENCE [LARGE SCALE GENOMIC DNA]</scope>
    <source>
        <strain evidence="3">DSM 15510 / CIP 108128 / LMG 27833 / NCIMB 13906 / BL2</strain>
    </source>
</reference>
<organism evidence="2 3">
    <name type="scientific">Methylocella silvestris (strain DSM 15510 / CIP 108128 / LMG 27833 / NCIMB 13906 / BL2)</name>
    <dbReference type="NCBI Taxonomy" id="395965"/>
    <lineage>
        <taxon>Bacteria</taxon>
        <taxon>Pseudomonadati</taxon>
        <taxon>Pseudomonadota</taxon>
        <taxon>Alphaproteobacteria</taxon>
        <taxon>Hyphomicrobiales</taxon>
        <taxon>Beijerinckiaceae</taxon>
        <taxon>Methylocella</taxon>
    </lineage>
</organism>